<proteinExistence type="predicted"/>
<organism evidence="1 2">
    <name type="scientific">Xanthobacter agilis</name>
    <dbReference type="NCBI Taxonomy" id="47492"/>
    <lineage>
        <taxon>Bacteria</taxon>
        <taxon>Pseudomonadati</taxon>
        <taxon>Pseudomonadota</taxon>
        <taxon>Alphaproteobacteria</taxon>
        <taxon>Hyphomicrobiales</taxon>
        <taxon>Xanthobacteraceae</taxon>
        <taxon>Xanthobacter</taxon>
    </lineage>
</organism>
<sequence>MTARVPEALRRFIWDIQSMVELADSPREILFIGRDLMGRLVASDDWLPPVFAPDGDGPCLYELYRDDMERFCVVASVFAAGQGWPCFQDGVWEISGVLRGEVVRSGPGADARVLAPGRVETALGGEAAAWTQAGAPGAAVVIHVYGGGIGRMARGQVGPDGVVTPSVVGYANPPDAPAYDILSIQAEVTD</sequence>
<protein>
    <submittedName>
        <fullName evidence="1">Metal-dependent enzyme (Double-stranded beta helix superfamily)</fullName>
    </submittedName>
</protein>
<comment type="caution">
    <text evidence="1">The sequence shown here is derived from an EMBL/GenBank/DDBJ whole genome shotgun (WGS) entry which is preliminary data.</text>
</comment>
<dbReference type="InterPro" id="IPR014710">
    <property type="entry name" value="RmlC-like_jellyroll"/>
</dbReference>
<dbReference type="InterPro" id="IPR011051">
    <property type="entry name" value="RmlC_Cupin_sf"/>
</dbReference>
<evidence type="ECO:0000313" key="1">
    <source>
        <dbReference type="EMBL" id="MDQ0504528.1"/>
    </source>
</evidence>
<dbReference type="RefSeq" id="WP_237344994.1">
    <property type="nucleotide sequence ID" value="NZ_JABWGX010000007.1"/>
</dbReference>
<dbReference type="Gene3D" id="2.60.120.10">
    <property type="entry name" value="Jelly Rolls"/>
    <property type="match status" value="1"/>
</dbReference>
<accession>A0ABU0LBL8</accession>
<dbReference type="Proteomes" id="UP001241747">
    <property type="component" value="Unassembled WGS sequence"/>
</dbReference>
<evidence type="ECO:0000313" key="2">
    <source>
        <dbReference type="Proteomes" id="UP001241747"/>
    </source>
</evidence>
<keyword evidence="2" id="KW-1185">Reference proteome</keyword>
<gene>
    <name evidence="1" type="ORF">QOZ94_001302</name>
</gene>
<name>A0ABU0LBL8_XANAG</name>
<dbReference type="SUPFAM" id="SSF51182">
    <property type="entry name" value="RmlC-like cupins"/>
    <property type="match status" value="1"/>
</dbReference>
<reference evidence="1 2" key="1">
    <citation type="submission" date="2023-07" db="EMBL/GenBank/DDBJ databases">
        <title>Genomic Encyclopedia of Type Strains, Phase IV (KMG-IV): sequencing the most valuable type-strain genomes for metagenomic binning, comparative biology and taxonomic classification.</title>
        <authorList>
            <person name="Goeker M."/>
        </authorList>
    </citation>
    <scope>NUCLEOTIDE SEQUENCE [LARGE SCALE GENOMIC DNA]</scope>
    <source>
        <strain evidence="1 2">DSM 3770</strain>
    </source>
</reference>
<dbReference type="EMBL" id="JAUSVY010000002">
    <property type="protein sequence ID" value="MDQ0504528.1"/>
    <property type="molecule type" value="Genomic_DNA"/>
</dbReference>